<dbReference type="Pfam" id="PF00096">
    <property type="entry name" value="zf-C2H2"/>
    <property type="match status" value="5"/>
</dbReference>
<comment type="similarity">
    <text evidence="2">Belongs to the krueppel C2H2-type zinc-finger protein family.</text>
</comment>
<keyword evidence="8" id="KW-0238">DNA-binding</keyword>
<comment type="caution">
    <text evidence="16">The sequence shown here is derived from an EMBL/GenBank/DDBJ whole genome shotgun (WGS) entry which is preliminary data.</text>
</comment>
<feature type="domain" description="C2H2-type" evidence="14">
    <location>
        <begin position="605"/>
        <end position="632"/>
    </location>
</feature>
<dbReference type="SMART" id="SM00431">
    <property type="entry name" value="SCAN"/>
    <property type="match status" value="2"/>
</dbReference>
<keyword evidence="7" id="KW-0805">Transcription regulation</keyword>
<feature type="domain" description="C2H2-type" evidence="14">
    <location>
        <begin position="549"/>
        <end position="576"/>
    </location>
</feature>
<dbReference type="InterPro" id="IPR036236">
    <property type="entry name" value="Znf_C2H2_sf"/>
</dbReference>
<feature type="domain" description="C2H2-type" evidence="14">
    <location>
        <begin position="633"/>
        <end position="660"/>
    </location>
</feature>
<evidence type="ECO:0000256" key="3">
    <source>
        <dbReference type="ARBA" id="ARBA00022723"/>
    </source>
</evidence>
<reference evidence="16 17" key="1">
    <citation type="journal article" date="2020" name="Nature">
        <title>Six reference-quality genomes reveal evolution of bat adaptations.</title>
        <authorList>
            <person name="Jebb D."/>
            <person name="Huang Z."/>
            <person name="Pippel M."/>
            <person name="Hughes G.M."/>
            <person name="Lavrichenko K."/>
            <person name="Devanna P."/>
            <person name="Winkler S."/>
            <person name="Jermiin L.S."/>
            <person name="Skirmuntt E.C."/>
            <person name="Katzourakis A."/>
            <person name="Burkitt-Gray L."/>
            <person name="Ray D.A."/>
            <person name="Sullivan K.A.M."/>
            <person name="Roscito J.G."/>
            <person name="Kirilenko B.M."/>
            <person name="Davalos L.M."/>
            <person name="Corthals A.P."/>
            <person name="Power M.L."/>
            <person name="Jones G."/>
            <person name="Ransome R.D."/>
            <person name="Dechmann D.K.N."/>
            <person name="Locatelli A.G."/>
            <person name="Puechmaille S.J."/>
            <person name="Fedrigo O."/>
            <person name="Jarvis E.D."/>
            <person name="Hiller M."/>
            <person name="Vernes S.C."/>
            <person name="Myers E.W."/>
            <person name="Teeling E.C."/>
        </authorList>
    </citation>
    <scope>NUCLEOTIDE SEQUENCE [LARGE SCALE GENOMIC DNA]</scope>
    <source>
        <strain evidence="16">MMyoMyo1</strain>
        <tissue evidence="16">Flight muscle</tissue>
    </source>
</reference>
<feature type="compositionally biased region" description="Polar residues" evidence="13">
    <location>
        <begin position="437"/>
        <end position="448"/>
    </location>
</feature>
<keyword evidence="3" id="KW-0479">Metal-binding</keyword>
<dbReference type="Gene3D" id="3.30.160.60">
    <property type="entry name" value="Classic Zinc Finger"/>
    <property type="match status" value="5"/>
</dbReference>
<dbReference type="GO" id="GO:0008270">
    <property type="term" value="F:zinc ion binding"/>
    <property type="evidence" value="ECO:0007669"/>
    <property type="project" value="UniProtKB-KW"/>
</dbReference>
<dbReference type="AlphaFoldDB" id="A0A7J8A3U6"/>
<evidence type="ECO:0000256" key="1">
    <source>
        <dbReference type="ARBA" id="ARBA00004123"/>
    </source>
</evidence>
<dbReference type="GO" id="GO:0010468">
    <property type="term" value="P:regulation of gene expression"/>
    <property type="evidence" value="ECO:0007669"/>
    <property type="project" value="TreeGrafter"/>
</dbReference>
<evidence type="ECO:0000259" key="15">
    <source>
        <dbReference type="PROSITE" id="PS50804"/>
    </source>
</evidence>
<evidence type="ECO:0000256" key="10">
    <source>
        <dbReference type="ARBA" id="ARBA00023242"/>
    </source>
</evidence>
<evidence type="ECO:0000313" key="17">
    <source>
        <dbReference type="Proteomes" id="UP000527355"/>
    </source>
</evidence>
<dbReference type="VEuPathDB" id="HostDB:LOC118661719"/>
<dbReference type="SUPFAM" id="SSF47353">
    <property type="entry name" value="Retrovirus capsid dimerization domain-like"/>
    <property type="match status" value="2"/>
</dbReference>
<keyword evidence="10 12" id="KW-0539">Nucleus</keyword>
<evidence type="ECO:0000256" key="11">
    <source>
        <dbReference type="PROSITE-ProRule" id="PRU00042"/>
    </source>
</evidence>
<evidence type="ECO:0000313" key="16">
    <source>
        <dbReference type="EMBL" id="KAF6381048.1"/>
    </source>
</evidence>
<gene>
    <name evidence="16" type="ORF">mMyoMyo1_021266</name>
</gene>
<feature type="domain" description="SCAN box" evidence="15">
    <location>
        <begin position="1"/>
        <end position="60"/>
    </location>
</feature>
<keyword evidence="4" id="KW-0677">Repeat</keyword>
<dbReference type="FunFam" id="3.30.160.60:FF:002343">
    <property type="entry name" value="Zinc finger protein 33A"/>
    <property type="match status" value="1"/>
</dbReference>
<sequence>MSALLHRWLRPDVLNKKQILDKLLLEKFMICMPLKLQVLVKERCVQSCEELKVLLRNKEKPRKWKVVSFQGQKYLQENSLVQMADEEIGDTGHMLDLSVKSRSPISQMGVHPENSQEVNGEPGNQPGTSDVLWGQNCGPDTESVPSVALHQELTFPVNMAADQAFSCGRGLPQGNLGWELLPAGTPQGILTEEQHRDSEKGHVLFRAFQHSEDADPLHSVHTMSALLHRWLRPDVLNKKQILDKLLLETFMTIMPLELQVLVKESRVQSCEELKVLLRNKEKPRKWKDITLQEQKYLLENSDVQMANEEVGDTDYVLDLSMKFRSPISQMGVHPENSQEVSEEPGNQPGTSDVLWGQGQKVFLPEAISTKNDLEGVRPMENLVKLEKDVMEDREEAVVLTSPEPPLPSSPGDSVKTEGEQNPPEGIGLERVDVRDVPSTQVPETQALSQCPKRRGSGNPGGAPKRKRGNTPTPQEEPQEGAMTWGTGEVTRQHRCHSVGASSTVEPTGHPVGKESRRKLPYECQDCSKMFSYKSQLDLHLRTHTGERPFQCLDCPKRFIQASDLHVHQRIHTGQKPFCCKVCEKRFTHKSTLRNHQRVHTQEKPYQCAVCQKRFGHHGNLNVHMRTHSGLRPYPCPHCHLAFRQLGTFKRHQRTHVYEVPQGPQVHSDQEGN</sequence>
<proteinExistence type="inferred from homology"/>
<dbReference type="Proteomes" id="UP000527355">
    <property type="component" value="Unassembled WGS sequence"/>
</dbReference>
<dbReference type="GO" id="GO:0005634">
    <property type="term" value="C:nucleus"/>
    <property type="evidence" value="ECO:0007669"/>
    <property type="project" value="UniProtKB-SubCell"/>
</dbReference>
<evidence type="ECO:0000256" key="2">
    <source>
        <dbReference type="ARBA" id="ARBA00006991"/>
    </source>
</evidence>
<evidence type="ECO:0000256" key="6">
    <source>
        <dbReference type="ARBA" id="ARBA00022833"/>
    </source>
</evidence>
<evidence type="ECO:0000256" key="13">
    <source>
        <dbReference type="SAM" id="MobiDB-lite"/>
    </source>
</evidence>
<feature type="region of interest" description="Disordered" evidence="13">
    <location>
        <begin position="329"/>
        <end position="354"/>
    </location>
</feature>
<evidence type="ECO:0000256" key="7">
    <source>
        <dbReference type="ARBA" id="ARBA00023015"/>
    </source>
</evidence>
<dbReference type="EMBL" id="JABWUV010000002">
    <property type="protein sequence ID" value="KAF6381048.1"/>
    <property type="molecule type" value="Genomic_DNA"/>
</dbReference>
<dbReference type="PROSITE" id="PS00028">
    <property type="entry name" value="ZINC_FINGER_C2H2_1"/>
    <property type="match status" value="5"/>
</dbReference>
<keyword evidence="9" id="KW-0804">Transcription</keyword>
<dbReference type="FunFam" id="3.30.160.60:FF:000094">
    <property type="entry name" value="Zinc finger protein 605"/>
    <property type="match status" value="1"/>
</dbReference>
<dbReference type="InterPro" id="IPR050331">
    <property type="entry name" value="Zinc_finger"/>
</dbReference>
<dbReference type="InterPro" id="IPR038269">
    <property type="entry name" value="SCAN_sf"/>
</dbReference>
<feature type="domain" description="C2H2-type" evidence="14">
    <location>
        <begin position="577"/>
        <end position="604"/>
    </location>
</feature>
<feature type="domain" description="SCAN box" evidence="15">
    <location>
        <begin position="205"/>
        <end position="282"/>
    </location>
</feature>
<dbReference type="InterPro" id="IPR003309">
    <property type="entry name" value="SCAN_dom"/>
</dbReference>
<evidence type="ECO:0000259" key="14">
    <source>
        <dbReference type="PROSITE" id="PS50157"/>
    </source>
</evidence>
<dbReference type="GO" id="GO:0003677">
    <property type="term" value="F:DNA binding"/>
    <property type="evidence" value="ECO:0007669"/>
    <property type="project" value="UniProtKB-KW"/>
</dbReference>
<evidence type="ECO:0000256" key="9">
    <source>
        <dbReference type="ARBA" id="ARBA00023163"/>
    </source>
</evidence>
<protein>
    <submittedName>
        <fullName evidence="16">Zinc finger and SCAN domain containing 5B</fullName>
    </submittedName>
</protein>
<feature type="domain" description="C2H2-type" evidence="14">
    <location>
        <begin position="521"/>
        <end position="548"/>
    </location>
</feature>
<keyword evidence="5 11" id="KW-0863">Zinc-finger</keyword>
<evidence type="ECO:0000256" key="8">
    <source>
        <dbReference type="ARBA" id="ARBA00023125"/>
    </source>
</evidence>
<keyword evidence="6" id="KW-0862">Zinc</keyword>
<dbReference type="PROSITE" id="PS50804">
    <property type="entry name" value="SCAN_BOX"/>
    <property type="match status" value="2"/>
</dbReference>
<dbReference type="FunFam" id="3.30.160.60:FF:001155">
    <property type="entry name" value="Zinc finger 30C"/>
    <property type="match status" value="1"/>
</dbReference>
<name>A0A7J8A3U6_MYOMY</name>
<dbReference type="PANTHER" id="PTHR16515">
    <property type="entry name" value="PR DOMAIN ZINC FINGER PROTEIN"/>
    <property type="match status" value="1"/>
</dbReference>
<evidence type="ECO:0000256" key="4">
    <source>
        <dbReference type="ARBA" id="ARBA00022737"/>
    </source>
</evidence>
<comment type="subcellular location">
    <subcellularLocation>
        <location evidence="1 12">Nucleus</location>
    </subcellularLocation>
</comment>
<evidence type="ECO:0000256" key="12">
    <source>
        <dbReference type="PROSITE-ProRule" id="PRU00187"/>
    </source>
</evidence>
<dbReference type="FunFam" id="3.30.160.60:FF:000446">
    <property type="entry name" value="Zinc finger protein"/>
    <property type="match status" value="1"/>
</dbReference>
<dbReference type="SUPFAM" id="SSF57667">
    <property type="entry name" value="beta-beta-alpha zinc fingers"/>
    <property type="match status" value="3"/>
</dbReference>
<dbReference type="PANTHER" id="PTHR16515:SF49">
    <property type="entry name" value="GASTRULA ZINC FINGER PROTEIN XLCGF49.1-LIKE-RELATED"/>
    <property type="match status" value="1"/>
</dbReference>
<evidence type="ECO:0000256" key="5">
    <source>
        <dbReference type="ARBA" id="ARBA00022771"/>
    </source>
</evidence>
<dbReference type="VEuPathDB" id="HostDB:LOC118655093"/>
<dbReference type="Pfam" id="PF02023">
    <property type="entry name" value="SCAN"/>
    <property type="match status" value="2"/>
</dbReference>
<feature type="region of interest" description="Disordered" evidence="13">
    <location>
        <begin position="104"/>
        <end position="137"/>
    </location>
</feature>
<accession>A0A7J8A3U6</accession>
<dbReference type="SMART" id="SM00355">
    <property type="entry name" value="ZnF_C2H2"/>
    <property type="match status" value="5"/>
</dbReference>
<dbReference type="PROSITE" id="PS50157">
    <property type="entry name" value="ZINC_FINGER_C2H2_2"/>
    <property type="match status" value="5"/>
</dbReference>
<organism evidence="16 17">
    <name type="scientific">Myotis myotis</name>
    <name type="common">Greater mouse-eared bat</name>
    <name type="synonym">Vespertilio myotis</name>
    <dbReference type="NCBI Taxonomy" id="51298"/>
    <lineage>
        <taxon>Eukaryota</taxon>
        <taxon>Metazoa</taxon>
        <taxon>Chordata</taxon>
        <taxon>Craniata</taxon>
        <taxon>Vertebrata</taxon>
        <taxon>Euteleostomi</taxon>
        <taxon>Mammalia</taxon>
        <taxon>Eutheria</taxon>
        <taxon>Laurasiatheria</taxon>
        <taxon>Chiroptera</taxon>
        <taxon>Yangochiroptera</taxon>
        <taxon>Vespertilionidae</taxon>
        <taxon>Myotis</taxon>
    </lineage>
</organism>
<feature type="region of interest" description="Disordered" evidence="13">
    <location>
        <begin position="393"/>
        <end position="516"/>
    </location>
</feature>
<dbReference type="InterPro" id="IPR013087">
    <property type="entry name" value="Znf_C2H2_type"/>
</dbReference>
<keyword evidence="17" id="KW-1185">Reference proteome</keyword>
<dbReference type="FunFam" id="3.30.160.60:FF:000634">
    <property type="entry name" value="Zinc finger X-chromosomal protein"/>
    <property type="match status" value="1"/>
</dbReference>
<dbReference type="Gene3D" id="1.10.4020.10">
    <property type="entry name" value="DNA breaking-rejoining enzymes"/>
    <property type="match status" value="2"/>
</dbReference>